<evidence type="ECO:0000256" key="5">
    <source>
        <dbReference type="ARBA" id="ARBA00022989"/>
    </source>
</evidence>
<comment type="function">
    <text evidence="8">Part of the ABC transporter complex CysAWTP (TC 3.A.1.6.1) involved in sulfate/thiosulfate import. Probably responsible for the translocation of the substrate across the membrane.</text>
</comment>
<dbReference type="OrthoDB" id="9774448at2"/>
<comment type="caution">
    <text evidence="11">The sequence shown here is derived from an EMBL/GenBank/DDBJ whole genome shotgun (WGS) entry which is preliminary data.</text>
</comment>
<evidence type="ECO:0000313" key="11">
    <source>
        <dbReference type="EMBL" id="RKD31057.1"/>
    </source>
</evidence>
<dbReference type="NCBIfam" id="TIGR00969">
    <property type="entry name" value="3a0106s02"/>
    <property type="match status" value="1"/>
</dbReference>
<keyword evidence="4 9" id="KW-0812">Transmembrane</keyword>
<evidence type="ECO:0000256" key="3">
    <source>
        <dbReference type="ARBA" id="ARBA00022448"/>
    </source>
</evidence>
<keyword evidence="5 9" id="KW-1133">Transmembrane helix</keyword>
<dbReference type="GO" id="GO:0015419">
    <property type="term" value="F:ABC-type sulfate transporter activity"/>
    <property type="evidence" value="ECO:0007669"/>
    <property type="project" value="InterPro"/>
</dbReference>
<evidence type="ECO:0000256" key="8">
    <source>
        <dbReference type="ARBA" id="ARBA00025323"/>
    </source>
</evidence>
<evidence type="ECO:0000313" key="12">
    <source>
        <dbReference type="Proteomes" id="UP000284277"/>
    </source>
</evidence>
<accession>A0A419T0S0</accession>
<keyword evidence="12" id="KW-1185">Reference proteome</keyword>
<dbReference type="Proteomes" id="UP000284277">
    <property type="component" value="Unassembled WGS sequence"/>
</dbReference>
<evidence type="ECO:0000256" key="6">
    <source>
        <dbReference type="ARBA" id="ARBA00023032"/>
    </source>
</evidence>
<evidence type="ECO:0000256" key="7">
    <source>
        <dbReference type="ARBA" id="ARBA00023136"/>
    </source>
</evidence>
<feature type="transmembrane region" description="Helical" evidence="9">
    <location>
        <begin position="250"/>
        <end position="274"/>
    </location>
</feature>
<organism evidence="11 12">
    <name type="scientific">Lacrimispora algidixylanolytica</name>
    <dbReference type="NCBI Taxonomy" id="94868"/>
    <lineage>
        <taxon>Bacteria</taxon>
        <taxon>Bacillati</taxon>
        <taxon>Bacillota</taxon>
        <taxon>Clostridia</taxon>
        <taxon>Lachnospirales</taxon>
        <taxon>Lachnospiraceae</taxon>
        <taxon>Lacrimispora</taxon>
    </lineage>
</organism>
<feature type="transmembrane region" description="Helical" evidence="9">
    <location>
        <begin position="96"/>
        <end position="120"/>
    </location>
</feature>
<evidence type="ECO:0000256" key="2">
    <source>
        <dbReference type="ARBA" id="ARBA00011779"/>
    </source>
</evidence>
<dbReference type="InterPro" id="IPR035906">
    <property type="entry name" value="MetI-like_sf"/>
</dbReference>
<dbReference type="AlphaFoldDB" id="A0A419T0S0"/>
<dbReference type="Pfam" id="PF00528">
    <property type="entry name" value="BPD_transp_1"/>
    <property type="match status" value="1"/>
</dbReference>
<name>A0A419T0S0_9FIRM</name>
<feature type="transmembrane region" description="Helical" evidence="9">
    <location>
        <begin position="202"/>
        <end position="224"/>
    </location>
</feature>
<dbReference type="PANTHER" id="PTHR30406">
    <property type="entry name" value="SULFATE TRANSPORT SYSTEM PERMEASE PROTEIN"/>
    <property type="match status" value="1"/>
</dbReference>
<keyword evidence="7 9" id="KW-0472">Membrane</keyword>
<proteinExistence type="predicted"/>
<comment type="subcellular location">
    <subcellularLocation>
        <location evidence="1">Membrane</location>
        <topology evidence="1">Multi-pass membrane protein</topology>
    </subcellularLocation>
</comment>
<feature type="transmembrane region" description="Helical" evidence="9">
    <location>
        <begin position="57"/>
        <end position="84"/>
    </location>
</feature>
<reference evidence="11 12" key="1">
    <citation type="submission" date="2016-08" db="EMBL/GenBank/DDBJ databases">
        <title>A new outlook on sporulation: Clostridium algidixylanolyticum.</title>
        <authorList>
            <person name="Poppleton D.I."/>
            <person name="Gribaldo S."/>
        </authorList>
    </citation>
    <scope>NUCLEOTIDE SEQUENCE [LARGE SCALE GENOMIC DNA]</scope>
    <source>
        <strain evidence="11 12">SPL73</strain>
    </source>
</reference>
<dbReference type="CDD" id="cd06261">
    <property type="entry name" value="TM_PBP2"/>
    <property type="match status" value="1"/>
</dbReference>
<dbReference type="Gene3D" id="1.10.3720.10">
    <property type="entry name" value="MetI-like"/>
    <property type="match status" value="1"/>
</dbReference>
<gene>
    <name evidence="11" type="ORF">BET01_04170</name>
</gene>
<feature type="domain" description="ABC transmembrane type-1" evidence="10">
    <location>
        <begin position="60"/>
        <end position="269"/>
    </location>
</feature>
<evidence type="ECO:0000256" key="1">
    <source>
        <dbReference type="ARBA" id="ARBA00004141"/>
    </source>
</evidence>
<dbReference type="GO" id="GO:0005886">
    <property type="term" value="C:plasma membrane"/>
    <property type="evidence" value="ECO:0007669"/>
    <property type="project" value="TreeGrafter"/>
</dbReference>
<dbReference type="RefSeq" id="WP_120197275.1">
    <property type="nucleotide sequence ID" value="NZ_MCIA01000023.1"/>
</dbReference>
<keyword evidence="3" id="KW-0813">Transport</keyword>
<evidence type="ECO:0000256" key="4">
    <source>
        <dbReference type="ARBA" id="ARBA00022692"/>
    </source>
</evidence>
<dbReference type="EMBL" id="MCIA01000023">
    <property type="protein sequence ID" value="RKD31057.1"/>
    <property type="molecule type" value="Genomic_DNA"/>
</dbReference>
<keyword evidence="6" id="KW-0764">Sulfate transport</keyword>
<dbReference type="SUPFAM" id="SSF161098">
    <property type="entry name" value="MetI-like"/>
    <property type="match status" value="1"/>
</dbReference>
<feature type="transmembrane region" description="Helical" evidence="9">
    <location>
        <begin position="12"/>
        <end position="37"/>
    </location>
</feature>
<evidence type="ECO:0000259" key="10">
    <source>
        <dbReference type="PROSITE" id="PS50928"/>
    </source>
</evidence>
<dbReference type="PROSITE" id="PS50928">
    <property type="entry name" value="ABC_TM1"/>
    <property type="match status" value="1"/>
</dbReference>
<dbReference type="PANTHER" id="PTHR30406:SF1">
    <property type="entry name" value="SULFATE TRANSPORT SYSTEM PERMEASE PROTEIN CYSW"/>
    <property type="match status" value="1"/>
</dbReference>
<protein>
    <submittedName>
        <fullName evidence="11">Sulfate ABC transporter permease</fullName>
    </submittedName>
</protein>
<dbReference type="InterPro" id="IPR000515">
    <property type="entry name" value="MetI-like"/>
</dbReference>
<feature type="transmembrane region" description="Helical" evidence="9">
    <location>
        <begin position="140"/>
        <end position="161"/>
    </location>
</feature>
<sequence length="287" mass="31049">MKSNRKSGSQGIKWVLISVSVLFMAIMLVLPLVSVIVNSLSLGIPFYLKSLHTEYTLSALMVTLLAAVIAVLVNTFFGIVAAWLITKFSFKGKQTLAALIDIPFSISPVIAGLAFLMTFGRLGWANSYINQINQLFGVDIKIVFALPGVVLATIFVTFPFVSREIIPVLHAQGTDEEEAAALMGASGFYIFRKITFPHIKWALLYGVILCTARALGEFGAVNALSKARGKTFTLPLEIDALYLAGSSDSITAAFAVSSILVIMAVTVIVARNILEYQAGKKQGRYES</sequence>
<dbReference type="InterPro" id="IPR005667">
    <property type="entry name" value="Sulph_transpt2"/>
</dbReference>
<comment type="subunit">
    <text evidence="2">The complex is composed of two ATP-binding proteins (CysA), two transmembrane proteins (CysT and CysW) and a solute-binding protein (CysP).</text>
</comment>
<evidence type="ECO:0000256" key="9">
    <source>
        <dbReference type="SAM" id="Phobius"/>
    </source>
</evidence>